<dbReference type="AlphaFoldDB" id="A0A1J5U3F0"/>
<comment type="function">
    <text evidence="5">Catalyzes the decarboxylation of orotidine 5'-monophosphate (OMP) to uridine 5'-monophosphate (UMP).</text>
</comment>
<dbReference type="GO" id="GO:0005829">
    <property type="term" value="C:cytosol"/>
    <property type="evidence" value="ECO:0007669"/>
    <property type="project" value="TreeGrafter"/>
</dbReference>
<dbReference type="STRING" id="1888995.BD935_04945"/>
<dbReference type="Pfam" id="PF00215">
    <property type="entry name" value="OMPdecase"/>
    <property type="match status" value="1"/>
</dbReference>
<evidence type="ECO:0000313" key="10">
    <source>
        <dbReference type="EMBL" id="OIR20564.1"/>
    </source>
</evidence>
<feature type="active site" description="For OMPdecase activity" evidence="6">
    <location>
        <position position="58"/>
    </location>
</feature>
<dbReference type="Gene3D" id="3.20.20.70">
    <property type="entry name" value="Aldolase class I"/>
    <property type="match status" value="1"/>
</dbReference>
<evidence type="ECO:0000256" key="7">
    <source>
        <dbReference type="PIRSR" id="PIRSR614732-2"/>
    </source>
</evidence>
<evidence type="ECO:0000256" key="3">
    <source>
        <dbReference type="ARBA" id="ARBA00022975"/>
    </source>
</evidence>
<dbReference type="SMART" id="SM00934">
    <property type="entry name" value="OMPdecase"/>
    <property type="match status" value="1"/>
</dbReference>
<dbReference type="NCBIfam" id="NF010386">
    <property type="entry name" value="PRK13813.1"/>
    <property type="match status" value="1"/>
</dbReference>
<feature type="binding site" evidence="5">
    <location>
        <begin position="58"/>
        <end position="67"/>
    </location>
    <ligand>
        <name>substrate</name>
    </ligand>
</feature>
<feature type="binding site" evidence="5 7">
    <location>
        <position position="10"/>
    </location>
    <ligand>
        <name>substrate</name>
    </ligand>
</feature>
<dbReference type="PROSITE" id="PS00156">
    <property type="entry name" value="OMPDECASE"/>
    <property type="match status" value="1"/>
</dbReference>
<proteinExistence type="inferred from homology"/>
<dbReference type="GO" id="GO:0006207">
    <property type="term" value="P:'de novo' pyrimidine nucleobase biosynthetic process"/>
    <property type="evidence" value="ECO:0007669"/>
    <property type="project" value="InterPro"/>
</dbReference>
<keyword evidence="2 5" id="KW-0210">Decarboxylase</keyword>
<dbReference type="UniPathway" id="UPA00070">
    <property type="reaction ID" value="UER00120"/>
</dbReference>
<dbReference type="InterPro" id="IPR001754">
    <property type="entry name" value="OMPdeCOase_dom"/>
</dbReference>
<comment type="caution">
    <text evidence="10">The sequence shown here is derived from an EMBL/GenBank/DDBJ whole genome shotgun (WGS) entry which is preliminary data.</text>
</comment>
<feature type="binding site" evidence="5 7">
    <location>
        <position position="32"/>
    </location>
    <ligand>
        <name>substrate</name>
    </ligand>
</feature>
<keyword evidence="3 5" id="KW-0665">Pyrimidine biosynthesis</keyword>
<feature type="active site" description="Proton donor" evidence="5">
    <location>
        <position position="60"/>
    </location>
</feature>
<dbReference type="GO" id="GO:0004590">
    <property type="term" value="F:orotidine-5'-phosphate decarboxylase activity"/>
    <property type="evidence" value="ECO:0007669"/>
    <property type="project" value="UniProtKB-UniRule"/>
</dbReference>
<dbReference type="EC" id="4.1.1.23" evidence="5"/>
<protein>
    <recommendedName>
        <fullName evidence="5">Orotidine 5'-phosphate decarboxylase</fullName>
        <ecNumber evidence="5">4.1.1.23</ecNumber>
    </recommendedName>
    <alternativeName>
        <fullName evidence="5">OMP decarboxylase</fullName>
        <shortName evidence="5">OMPDCase</shortName>
        <shortName evidence="5">OMPdecase</shortName>
    </alternativeName>
</protein>
<evidence type="ECO:0000313" key="11">
    <source>
        <dbReference type="Proteomes" id="UP000183080"/>
    </source>
</evidence>
<dbReference type="InterPro" id="IPR014732">
    <property type="entry name" value="OMPdecase"/>
</dbReference>
<feature type="domain" description="Orotidine 5'-phosphate decarboxylase" evidence="9">
    <location>
        <begin position="4"/>
        <end position="202"/>
    </location>
</feature>
<dbReference type="PANTHER" id="PTHR32119:SF2">
    <property type="entry name" value="OROTIDINE 5'-PHOSPHATE DECARBOXYLASE"/>
    <property type="match status" value="1"/>
</dbReference>
<name>A0A1J5U3F0_9ARCH</name>
<sequence length="210" mass="22294">MASRLVLALDETDPARALDIAKEVSPFVSKIKINYPLVLSAGLDIVTEISKFSKVICDFKVADIPNTNRLITEAVFSAGATGIIAHAFPGPESLKAIRAVDQSKEMYVVITMSHPKGGDFFKIEEFCSLALEVGATGVVAPATRPEDVAKVKNLIGDLEIISPGVGAQGGDPKETIKAGADFIIVGRGIYQADNPALAAEKYMSDMNIDD</sequence>
<dbReference type="PANTHER" id="PTHR32119">
    <property type="entry name" value="OROTIDINE 5'-PHOSPHATE DECARBOXYLASE"/>
    <property type="match status" value="1"/>
</dbReference>
<feature type="binding site" evidence="5 7">
    <location>
        <position position="187"/>
    </location>
    <ligand>
        <name>substrate</name>
    </ligand>
</feature>
<dbReference type="HAMAP" id="MF_01200_A">
    <property type="entry name" value="OMPdecase_type1_A"/>
    <property type="match status" value="1"/>
</dbReference>
<keyword evidence="4 5" id="KW-0456">Lyase</keyword>
<dbReference type="InterPro" id="IPR018089">
    <property type="entry name" value="OMPdecase_AS"/>
</dbReference>
<evidence type="ECO:0000256" key="1">
    <source>
        <dbReference type="ARBA" id="ARBA00004861"/>
    </source>
</evidence>
<organism evidence="10 11">
    <name type="scientific">Marine Group III euryarchaeote CG-Epi1</name>
    <dbReference type="NCBI Taxonomy" id="1888995"/>
    <lineage>
        <taxon>Archaea</taxon>
        <taxon>Methanobacteriati</taxon>
        <taxon>Thermoplasmatota</taxon>
        <taxon>Thermoplasmata</taxon>
        <taxon>Candidatus Thermoprofundales</taxon>
    </lineage>
</organism>
<dbReference type="NCBIfam" id="TIGR01740">
    <property type="entry name" value="pyrF"/>
    <property type="match status" value="1"/>
</dbReference>
<comment type="pathway">
    <text evidence="1 5 8">Pyrimidine metabolism; UMP biosynthesis via de novo pathway; UMP from orotate: step 2/2.</text>
</comment>
<comment type="subunit">
    <text evidence="5">Homodimer.</text>
</comment>
<dbReference type="GO" id="GO:0044205">
    <property type="term" value="P:'de novo' UMP biosynthetic process"/>
    <property type="evidence" value="ECO:0007669"/>
    <property type="project" value="UniProtKB-UniRule"/>
</dbReference>
<feature type="binding site" evidence="5 7">
    <location>
        <position position="186"/>
    </location>
    <ligand>
        <name>substrate</name>
    </ligand>
</feature>
<evidence type="ECO:0000256" key="2">
    <source>
        <dbReference type="ARBA" id="ARBA00022793"/>
    </source>
</evidence>
<dbReference type="EMBL" id="MIZA01000011">
    <property type="protein sequence ID" value="OIR20564.1"/>
    <property type="molecule type" value="Genomic_DNA"/>
</dbReference>
<evidence type="ECO:0000256" key="6">
    <source>
        <dbReference type="PIRSR" id="PIRSR614732-1"/>
    </source>
</evidence>
<gene>
    <name evidence="5" type="primary">pyrF</name>
    <name evidence="10" type="ORF">BD935_04945</name>
</gene>
<feature type="active site" description="For OMPdecase activity" evidence="6">
    <location>
        <position position="63"/>
    </location>
</feature>
<feature type="active site" description="For OMPdecase activity" evidence="6">
    <location>
        <position position="60"/>
    </location>
</feature>
<accession>A0A1J5U3F0</accession>
<dbReference type="InterPro" id="IPR011060">
    <property type="entry name" value="RibuloseP-bd_barrel"/>
</dbReference>
<comment type="catalytic activity">
    <reaction evidence="5 8">
        <text>orotidine 5'-phosphate + H(+) = UMP + CO2</text>
        <dbReference type="Rhea" id="RHEA:11596"/>
        <dbReference type="ChEBI" id="CHEBI:15378"/>
        <dbReference type="ChEBI" id="CHEBI:16526"/>
        <dbReference type="ChEBI" id="CHEBI:57538"/>
        <dbReference type="ChEBI" id="CHEBI:57865"/>
        <dbReference type="EC" id="4.1.1.23"/>
    </reaction>
</comment>
<feature type="binding site" evidence="5">
    <location>
        <begin position="163"/>
        <end position="173"/>
    </location>
    <ligand>
        <name>substrate</name>
    </ligand>
</feature>
<evidence type="ECO:0000256" key="8">
    <source>
        <dbReference type="RuleBase" id="RU000512"/>
    </source>
</evidence>
<evidence type="ECO:0000256" key="5">
    <source>
        <dbReference type="HAMAP-Rule" id="MF_01200"/>
    </source>
</evidence>
<comment type="similarity">
    <text evidence="5">Belongs to the OMP decarboxylase family. Type 1 subfamily.</text>
</comment>
<dbReference type="Proteomes" id="UP000183080">
    <property type="component" value="Unassembled WGS sequence"/>
</dbReference>
<feature type="binding site" evidence="5 7">
    <location>
        <position position="113"/>
    </location>
    <ligand>
        <name>substrate</name>
    </ligand>
</feature>
<evidence type="ECO:0000259" key="9">
    <source>
        <dbReference type="SMART" id="SM00934"/>
    </source>
</evidence>
<dbReference type="SUPFAM" id="SSF51366">
    <property type="entry name" value="Ribulose-phoshate binding barrel"/>
    <property type="match status" value="1"/>
</dbReference>
<dbReference type="InterPro" id="IPR013785">
    <property type="entry name" value="Aldolase_TIM"/>
</dbReference>
<dbReference type="CDD" id="cd04725">
    <property type="entry name" value="OMP_decarboxylase_like"/>
    <property type="match status" value="1"/>
</dbReference>
<reference evidence="10 11" key="1">
    <citation type="submission" date="2016-08" db="EMBL/GenBank/DDBJ databases">
        <title>New Insights into Marine Group III Euryarchaeota, from dark to light.</title>
        <authorList>
            <person name="Haro-Moreno J.M."/>
            <person name="Rodriguez-Valera F."/>
            <person name="Lopez-Garcia P."/>
            <person name="Moreira D."/>
            <person name="Martin-Cuadrado A.B."/>
        </authorList>
    </citation>
    <scope>NUCLEOTIDE SEQUENCE [LARGE SCALE GENOMIC DNA]</scope>
    <source>
        <strain evidence="10">CG-Epi1</strain>
    </source>
</reference>
<dbReference type="InterPro" id="IPR047595">
    <property type="entry name" value="OMPdecase_arc"/>
</dbReference>
<evidence type="ECO:0000256" key="4">
    <source>
        <dbReference type="ARBA" id="ARBA00023239"/>
    </source>
</evidence>